<dbReference type="AlphaFoldDB" id="A0AAE1FU70"/>
<evidence type="ECO:0000313" key="1">
    <source>
        <dbReference type="EMBL" id="KAK3879911.1"/>
    </source>
</evidence>
<protein>
    <submittedName>
        <fullName evidence="1">Uncharacterized protein</fullName>
    </submittedName>
</protein>
<gene>
    <name evidence="1" type="ORF">Pcinc_015554</name>
</gene>
<keyword evidence="2" id="KW-1185">Reference proteome</keyword>
<accession>A0AAE1FU70</accession>
<evidence type="ECO:0000313" key="2">
    <source>
        <dbReference type="Proteomes" id="UP001286313"/>
    </source>
</evidence>
<dbReference type="EMBL" id="JAWQEG010001378">
    <property type="protein sequence ID" value="KAK3879911.1"/>
    <property type="molecule type" value="Genomic_DNA"/>
</dbReference>
<sequence>MGCSNLAEDRGQDTTLENPENAELWNAIVQETGTFIVCCPLCSSILPSSTTVQASLVAVCSEVLGQ</sequence>
<comment type="caution">
    <text evidence="1">The sequence shown here is derived from an EMBL/GenBank/DDBJ whole genome shotgun (WGS) entry which is preliminary data.</text>
</comment>
<organism evidence="1 2">
    <name type="scientific">Petrolisthes cinctipes</name>
    <name type="common">Flat porcelain crab</name>
    <dbReference type="NCBI Taxonomy" id="88211"/>
    <lineage>
        <taxon>Eukaryota</taxon>
        <taxon>Metazoa</taxon>
        <taxon>Ecdysozoa</taxon>
        <taxon>Arthropoda</taxon>
        <taxon>Crustacea</taxon>
        <taxon>Multicrustacea</taxon>
        <taxon>Malacostraca</taxon>
        <taxon>Eumalacostraca</taxon>
        <taxon>Eucarida</taxon>
        <taxon>Decapoda</taxon>
        <taxon>Pleocyemata</taxon>
        <taxon>Anomura</taxon>
        <taxon>Galatheoidea</taxon>
        <taxon>Porcellanidae</taxon>
        <taxon>Petrolisthes</taxon>
    </lineage>
</organism>
<name>A0AAE1FU70_PETCI</name>
<proteinExistence type="predicted"/>
<dbReference type="Proteomes" id="UP001286313">
    <property type="component" value="Unassembled WGS sequence"/>
</dbReference>
<reference evidence="1" key="1">
    <citation type="submission" date="2023-10" db="EMBL/GenBank/DDBJ databases">
        <title>Genome assemblies of two species of porcelain crab, Petrolisthes cinctipes and Petrolisthes manimaculis (Anomura: Porcellanidae).</title>
        <authorList>
            <person name="Angst P."/>
        </authorList>
    </citation>
    <scope>NUCLEOTIDE SEQUENCE</scope>
    <source>
        <strain evidence="1">PB745_01</strain>
        <tissue evidence="1">Gill</tissue>
    </source>
</reference>